<dbReference type="Proteomes" id="UP000659344">
    <property type="component" value="Unassembled WGS sequence"/>
</dbReference>
<gene>
    <name evidence="1" type="ORF">GCM10008013_05530</name>
</gene>
<protein>
    <recommendedName>
        <fullName evidence="3">NHL repeat-containing protein</fullName>
    </recommendedName>
</protein>
<keyword evidence="2" id="KW-1185">Reference proteome</keyword>
<evidence type="ECO:0000313" key="2">
    <source>
        <dbReference type="Proteomes" id="UP000659344"/>
    </source>
</evidence>
<proteinExistence type="predicted"/>
<dbReference type="Gene3D" id="2.40.10.500">
    <property type="match status" value="1"/>
</dbReference>
<reference evidence="2" key="1">
    <citation type="journal article" date="2019" name="Int. J. Syst. Evol. Microbiol.">
        <title>The Global Catalogue of Microorganisms (GCM) 10K type strain sequencing project: providing services to taxonomists for standard genome sequencing and annotation.</title>
        <authorList>
            <consortium name="The Broad Institute Genomics Platform"/>
            <consortium name="The Broad Institute Genome Sequencing Center for Infectious Disease"/>
            <person name="Wu L."/>
            <person name="Ma J."/>
        </authorList>
    </citation>
    <scope>NUCLEOTIDE SEQUENCE [LARGE SCALE GENOMIC DNA]</scope>
    <source>
        <strain evidence="2">CGMCC 1.12769</strain>
    </source>
</reference>
<comment type="caution">
    <text evidence="1">The sequence shown here is derived from an EMBL/GenBank/DDBJ whole genome shotgun (WGS) entry which is preliminary data.</text>
</comment>
<sequence length="83" mass="9320">MRSNDRRRLRMNQIWNGYIRRGIIAVPVIVLLLSLYPVAWADEGDRFKTLIPQNQVFSDTPADIAMDSSGNVYVADVGGVVNL</sequence>
<dbReference type="EMBL" id="BMFT01000001">
    <property type="protein sequence ID" value="GGH12867.1"/>
    <property type="molecule type" value="Genomic_DNA"/>
</dbReference>
<evidence type="ECO:0008006" key="3">
    <source>
        <dbReference type="Google" id="ProtNLM"/>
    </source>
</evidence>
<accession>A0ABQ1Y5Y8</accession>
<name>A0ABQ1Y5Y8_9BACL</name>
<organism evidence="1 2">
    <name type="scientific">Paenibacillus segetis</name>
    <dbReference type="NCBI Taxonomy" id="1325360"/>
    <lineage>
        <taxon>Bacteria</taxon>
        <taxon>Bacillati</taxon>
        <taxon>Bacillota</taxon>
        <taxon>Bacilli</taxon>
        <taxon>Bacillales</taxon>
        <taxon>Paenibacillaceae</taxon>
        <taxon>Paenibacillus</taxon>
    </lineage>
</organism>
<evidence type="ECO:0000313" key="1">
    <source>
        <dbReference type="EMBL" id="GGH12867.1"/>
    </source>
</evidence>